<keyword evidence="3" id="KW-1185">Reference proteome</keyword>
<keyword evidence="1" id="KW-1133">Transmembrane helix</keyword>
<accession>A0A7J7KRB7</accession>
<gene>
    <name evidence="2" type="ORF">EB796_000943</name>
</gene>
<keyword evidence="1" id="KW-0812">Transmembrane</keyword>
<proteinExistence type="predicted"/>
<evidence type="ECO:0000256" key="1">
    <source>
        <dbReference type="SAM" id="Phobius"/>
    </source>
</evidence>
<feature type="transmembrane region" description="Helical" evidence="1">
    <location>
        <begin position="50"/>
        <end position="67"/>
    </location>
</feature>
<comment type="caution">
    <text evidence="2">The sequence shown here is derived from an EMBL/GenBank/DDBJ whole genome shotgun (WGS) entry which is preliminary data.</text>
</comment>
<dbReference type="AlphaFoldDB" id="A0A7J7KRB7"/>
<keyword evidence="1" id="KW-0472">Membrane</keyword>
<evidence type="ECO:0000313" key="2">
    <source>
        <dbReference type="EMBL" id="KAF6040740.1"/>
    </source>
</evidence>
<evidence type="ECO:0000313" key="3">
    <source>
        <dbReference type="Proteomes" id="UP000593567"/>
    </source>
</evidence>
<name>A0A7J7KRB7_BUGNE</name>
<organism evidence="2 3">
    <name type="scientific">Bugula neritina</name>
    <name type="common">Brown bryozoan</name>
    <name type="synonym">Sertularia neritina</name>
    <dbReference type="NCBI Taxonomy" id="10212"/>
    <lineage>
        <taxon>Eukaryota</taxon>
        <taxon>Metazoa</taxon>
        <taxon>Spiralia</taxon>
        <taxon>Lophotrochozoa</taxon>
        <taxon>Bryozoa</taxon>
        <taxon>Gymnolaemata</taxon>
        <taxon>Cheilostomatida</taxon>
        <taxon>Flustrina</taxon>
        <taxon>Buguloidea</taxon>
        <taxon>Bugulidae</taxon>
        <taxon>Bugula</taxon>
    </lineage>
</organism>
<dbReference type="EMBL" id="VXIV02000106">
    <property type="protein sequence ID" value="KAF6040740.1"/>
    <property type="molecule type" value="Genomic_DNA"/>
</dbReference>
<sequence>MLYNFSCSCPLCDLHVSANLLHLSLSSKHSEIHFKLFLIFFGNSPVPSCFWFYSVASLIFLLVWLGATSQPEFDRTASFHR</sequence>
<reference evidence="2" key="1">
    <citation type="submission" date="2020-06" db="EMBL/GenBank/DDBJ databases">
        <title>Draft genome of Bugula neritina, a colonial animal packing powerful symbionts and potential medicines.</title>
        <authorList>
            <person name="Rayko M."/>
        </authorList>
    </citation>
    <scope>NUCLEOTIDE SEQUENCE [LARGE SCALE GENOMIC DNA]</scope>
    <source>
        <strain evidence="2">Kwan_BN1</strain>
    </source>
</reference>
<protein>
    <submittedName>
        <fullName evidence="2">Uncharacterized protein</fullName>
    </submittedName>
</protein>
<dbReference type="Proteomes" id="UP000593567">
    <property type="component" value="Unassembled WGS sequence"/>
</dbReference>